<gene>
    <name evidence="2" type="ORF">ACFQI8_13510</name>
</gene>
<comment type="caution">
    <text evidence="2">The sequence shown here is derived from an EMBL/GenBank/DDBJ whole genome shotgun (WGS) entry which is preliminary data.</text>
</comment>
<feature type="transmembrane region" description="Helical" evidence="1">
    <location>
        <begin position="94"/>
        <end position="124"/>
    </location>
</feature>
<feature type="transmembrane region" description="Helical" evidence="1">
    <location>
        <begin position="51"/>
        <end position="73"/>
    </location>
</feature>
<feature type="transmembrane region" description="Helical" evidence="1">
    <location>
        <begin position="144"/>
        <end position="162"/>
    </location>
</feature>
<organism evidence="2 3">
    <name type="scientific">Haloferax chudinovii</name>
    <dbReference type="NCBI Taxonomy" id="1109010"/>
    <lineage>
        <taxon>Archaea</taxon>
        <taxon>Methanobacteriati</taxon>
        <taxon>Methanobacteriota</taxon>
        <taxon>Stenosarchaea group</taxon>
        <taxon>Halobacteria</taxon>
        <taxon>Halobacteriales</taxon>
        <taxon>Haloferacaceae</taxon>
        <taxon>Haloferax</taxon>
    </lineage>
</organism>
<dbReference type="AlphaFoldDB" id="A0ABD5XGQ7"/>
<keyword evidence="1" id="KW-0472">Membrane</keyword>
<reference evidence="2 3" key="1">
    <citation type="journal article" date="2019" name="Int. J. Syst. Evol. Microbiol.">
        <title>The Global Catalogue of Microorganisms (GCM) 10K type strain sequencing project: providing services to taxonomists for standard genome sequencing and annotation.</title>
        <authorList>
            <consortium name="The Broad Institute Genomics Platform"/>
            <consortium name="The Broad Institute Genome Sequencing Center for Infectious Disease"/>
            <person name="Wu L."/>
            <person name="Ma J."/>
        </authorList>
    </citation>
    <scope>NUCLEOTIDE SEQUENCE [LARGE SCALE GENOMIC DNA]</scope>
    <source>
        <strain evidence="2 3">DSM 26526</strain>
    </source>
</reference>
<evidence type="ECO:0000256" key="1">
    <source>
        <dbReference type="SAM" id="Phobius"/>
    </source>
</evidence>
<proteinExistence type="predicted"/>
<evidence type="ECO:0000313" key="3">
    <source>
        <dbReference type="Proteomes" id="UP001596460"/>
    </source>
</evidence>
<evidence type="ECO:0008006" key="4">
    <source>
        <dbReference type="Google" id="ProtNLM"/>
    </source>
</evidence>
<feature type="transmembrane region" description="Helical" evidence="1">
    <location>
        <begin position="27"/>
        <end position="45"/>
    </location>
</feature>
<name>A0ABD5XGQ7_9EURY</name>
<dbReference type="Proteomes" id="UP001596460">
    <property type="component" value="Unassembled WGS sequence"/>
</dbReference>
<feature type="transmembrane region" description="Helical" evidence="1">
    <location>
        <begin position="240"/>
        <end position="260"/>
    </location>
</feature>
<keyword evidence="1" id="KW-0812">Transmembrane</keyword>
<evidence type="ECO:0000313" key="2">
    <source>
        <dbReference type="EMBL" id="MFC7130403.1"/>
    </source>
</evidence>
<feature type="transmembrane region" description="Helical" evidence="1">
    <location>
        <begin position="204"/>
        <end position="228"/>
    </location>
</feature>
<dbReference type="EMBL" id="JBHTAB010000007">
    <property type="protein sequence ID" value="MFC7130403.1"/>
    <property type="molecule type" value="Genomic_DNA"/>
</dbReference>
<dbReference type="RefSeq" id="WP_390245610.1">
    <property type="nucleotide sequence ID" value="NZ_JBHTAB010000007.1"/>
</dbReference>
<keyword evidence="3" id="KW-1185">Reference proteome</keyword>
<keyword evidence="1" id="KW-1133">Transmembrane helix</keyword>
<feature type="transmembrane region" description="Helical" evidence="1">
    <location>
        <begin position="288"/>
        <end position="312"/>
    </location>
</feature>
<sequence>MSRLTTAVRELRADLPFPTEATELGRIGLFLACLTVASAVSYWVALRVLGVPVVGALASPNVAGLAVPTLAYARSRGVSLPFGLPERSRIADALAAVLAPGLAVVAASALLAVGFDASFAALVGWTYHPEASVVTAAVQVAEDVALAGLGFGLLVAVVFDLVSSRVGLSPARAVAATAALATLFRSVLRDAAFTLVVFPKPWRVTIVSLLLVAAVCGCVAAGVTYRSAVERSLRPLSRPVLAPVFAFGLLGVVALGTAFADVPGGIEHALRALAFGVAAFGYHRSASVWVPAAAMALFSLSIRLVGFVELAAF</sequence>
<protein>
    <recommendedName>
        <fullName evidence="4">DUF4010 domain-containing protein</fullName>
    </recommendedName>
</protein>
<feature type="transmembrane region" description="Helical" evidence="1">
    <location>
        <begin position="174"/>
        <end position="198"/>
    </location>
</feature>
<accession>A0ABD5XGQ7</accession>